<dbReference type="STRING" id="52.CMC5_032110"/>
<dbReference type="EMBL" id="CP012159">
    <property type="protein sequence ID" value="AKT39064.1"/>
    <property type="molecule type" value="Genomic_DNA"/>
</dbReference>
<dbReference type="InterPro" id="IPR036691">
    <property type="entry name" value="Endo/exonu/phosph_ase_sf"/>
</dbReference>
<dbReference type="GO" id="GO:0016020">
    <property type="term" value="C:membrane"/>
    <property type="evidence" value="ECO:0007669"/>
    <property type="project" value="GOC"/>
</dbReference>
<dbReference type="SUPFAM" id="SSF56219">
    <property type="entry name" value="DNase I-like"/>
    <property type="match status" value="1"/>
</dbReference>
<evidence type="ECO:0000313" key="3">
    <source>
        <dbReference type="Proteomes" id="UP000067626"/>
    </source>
</evidence>
<dbReference type="InterPro" id="IPR005135">
    <property type="entry name" value="Endo/exonuclease/phosphatase"/>
</dbReference>
<dbReference type="Proteomes" id="UP000067626">
    <property type="component" value="Chromosome"/>
</dbReference>
<dbReference type="RefSeq" id="WP_050431212.1">
    <property type="nucleotide sequence ID" value="NZ_CP012159.1"/>
</dbReference>
<dbReference type="AlphaFoldDB" id="A0A0K1EDZ6"/>
<organism evidence="2 3">
    <name type="scientific">Chondromyces crocatus</name>
    <dbReference type="NCBI Taxonomy" id="52"/>
    <lineage>
        <taxon>Bacteria</taxon>
        <taxon>Pseudomonadati</taxon>
        <taxon>Myxococcota</taxon>
        <taxon>Polyangia</taxon>
        <taxon>Polyangiales</taxon>
        <taxon>Polyangiaceae</taxon>
        <taxon>Chondromyces</taxon>
    </lineage>
</organism>
<feature type="domain" description="Endonuclease/exonuclease/phosphatase" evidence="1">
    <location>
        <begin position="7"/>
        <end position="267"/>
    </location>
</feature>
<evidence type="ECO:0000313" key="2">
    <source>
        <dbReference type="EMBL" id="AKT39064.1"/>
    </source>
</evidence>
<name>A0A0K1EDZ6_CHOCO</name>
<gene>
    <name evidence="2" type="ORF">CMC5_032110</name>
</gene>
<sequence>MDRLRVVTLNIWSRRGPWTERLRLIRAELQTLNPDLVGLQEVISHPDGSQAHEIAAGLGYAVAFGRAQTLPDGDDFGNAVLSRWPIVRQETYPLPTNEHDEPRSLLLAEVDAPAGRIPMFVTHLNWKFHHGAIRERQVVAISEVIHREGPIDAPTIADPSDLPPGFPPILVGDLNAQPDSTEVRYLKGLHALGGRSTFFSDVFEITGDGPGHTYDPARNPFAAGHREHPRRIDYILVRGPDRAGRGKALTARLVFQDVSASMAASDHFGVYAELTV</sequence>
<evidence type="ECO:0000259" key="1">
    <source>
        <dbReference type="Pfam" id="PF03372"/>
    </source>
</evidence>
<protein>
    <recommendedName>
        <fullName evidence="1">Endonuclease/exonuclease/phosphatase domain-containing protein</fullName>
    </recommendedName>
</protein>
<dbReference type="InterPro" id="IPR051916">
    <property type="entry name" value="GPI-anchor_lipid_remodeler"/>
</dbReference>
<dbReference type="Pfam" id="PF03372">
    <property type="entry name" value="Exo_endo_phos"/>
    <property type="match status" value="1"/>
</dbReference>
<keyword evidence="3" id="KW-1185">Reference proteome</keyword>
<dbReference type="OrthoDB" id="155529at2"/>
<dbReference type="GO" id="GO:0003824">
    <property type="term" value="F:catalytic activity"/>
    <property type="evidence" value="ECO:0007669"/>
    <property type="project" value="InterPro"/>
</dbReference>
<accession>A0A0K1EDZ6</accession>
<dbReference type="PANTHER" id="PTHR14859">
    <property type="entry name" value="CALCOFLUOR WHITE HYPERSENSITIVE PROTEIN PRECURSOR"/>
    <property type="match status" value="1"/>
</dbReference>
<dbReference type="GO" id="GO:0006506">
    <property type="term" value="P:GPI anchor biosynthetic process"/>
    <property type="evidence" value="ECO:0007669"/>
    <property type="project" value="TreeGrafter"/>
</dbReference>
<dbReference type="Gene3D" id="3.60.10.10">
    <property type="entry name" value="Endonuclease/exonuclease/phosphatase"/>
    <property type="match status" value="1"/>
</dbReference>
<reference evidence="2 3" key="1">
    <citation type="submission" date="2015-07" db="EMBL/GenBank/DDBJ databases">
        <title>Genome analysis of myxobacterium Chondromyces crocatus Cm c5 reveals a high potential for natural compound synthesis and the genetic basis for the loss of fruiting body formation.</title>
        <authorList>
            <person name="Zaburannyi N."/>
            <person name="Bunk B."/>
            <person name="Maier J."/>
            <person name="Overmann J."/>
            <person name="Mueller R."/>
        </authorList>
    </citation>
    <scope>NUCLEOTIDE SEQUENCE [LARGE SCALE GENOMIC DNA]</scope>
    <source>
        <strain evidence="2 3">Cm c5</strain>
    </source>
</reference>
<dbReference type="KEGG" id="ccro:CMC5_032110"/>
<proteinExistence type="predicted"/>
<dbReference type="PANTHER" id="PTHR14859:SF1">
    <property type="entry name" value="PGAP2-INTERACTING PROTEIN"/>
    <property type="match status" value="1"/>
</dbReference>